<feature type="transmembrane region" description="Helical" evidence="6">
    <location>
        <begin position="110"/>
        <end position="129"/>
    </location>
</feature>
<dbReference type="GO" id="GO:0016324">
    <property type="term" value="C:apical plasma membrane"/>
    <property type="evidence" value="ECO:0007669"/>
    <property type="project" value="TreeGrafter"/>
</dbReference>
<name>A0A8J7THW4_ATRSP</name>
<reference evidence="8" key="1">
    <citation type="journal article" date="2021" name="Cell">
        <title>Tracing the genetic footprints of vertebrate landing in non-teleost ray-finned fishes.</title>
        <authorList>
            <person name="Bi X."/>
            <person name="Wang K."/>
            <person name="Yang L."/>
            <person name="Pan H."/>
            <person name="Jiang H."/>
            <person name="Wei Q."/>
            <person name="Fang M."/>
            <person name="Yu H."/>
            <person name="Zhu C."/>
            <person name="Cai Y."/>
            <person name="He Y."/>
            <person name="Gan X."/>
            <person name="Zeng H."/>
            <person name="Yu D."/>
            <person name="Zhu Y."/>
            <person name="Jiang H."/>
            <person name="Qiu Q."/>
            <person name="Yang H."/>
            <person name="Zhang Y.E."/>
            <person name="Wang W."/>
            <person name="Zhu M."/>
            <person name="He S."/>
            <person name="Zhang G."/>
        </authorList>
    </citation>
    <scope>NUCLEOTIDE SEQUENCE</scope>
    <source>
        <strain evidence="8">Allg_001</strain>
    </source>
</reference>
<evidence type="ECO:0000259" key="7">
    <source>
        <dbReference type="PROSITE" id="PS51225"/>
    </source>
</evidence>
<dbReference type="GO" id="GO:0005923">
    <property type="term" value="C:bicellular tight junction"/>
    <property type="evidence" value="ECO:0007669"/>
    <property type="project" value="TreeGrafter"/>
</dbReference>
<dbReference type="GO" id="GO:0031410">
    <property type="term" value="C:cytoplasmic vesicle"/>
    <property type="evidence" value="ECO:0007669"/>
    <property type="project" value="TreeGrafter"/>
</dbReference>
<feature type="domain" description="MARVEL" evidence="7">
    <location>
        <begin position="23"/>
        <end position="241"/>
    </location>
</feature>
<accession>A0A8J7THW4</accession>
<evidence type="ECO:0000256" key="2">
    <source>
        <dbReference type="ARBA" id="ARBA00022692"/>
    </source>
</evidence>
<keyword evidence="2 5" id="KW-0812">Transmembrane</keyword>
<feature type="non-terminal residue" evidence="8">
    <location>
        <position position="285"/>
    </location>
</feature>
<dbReference type="PANTHER" id="PTHR23288">
    <property type="entry name" value="OCCLUDIN AND RNA POLYMERASE II ELONGATION FACTOR ELL"/>
    <property type="match status" value="1"/>
</dbReference>
<organism evidence="8 9">
    <name type="scientific">Atractosteus spatula</name>
    <name type="common">Alligator gar</name>
    <name type="synonym">Lepisosteus spatula</name>
    <dbReference type="NCBI Taxonomy" id="7917"/>
    <lineage>
        <taxon>Eukaryota</taxon>
        <taxon>Metazoa</taxon>
        <taxon>Chordata</taxon>
        <taxon>Craniata</taxon>
        <taxon>Vertebrata</taxon>
        <taxon>Euteleostomi</taxon>
        <taxon>Actinopterygii</taxon>
        <taxon>Neopterygii</taxon>
        <taxon>Holostei</taxon>
        <taxon>Semionotiformes</taxon>
        <taxon>Lepisosteidae</taxon>
        <taxon>Atractosteus</taxon>
    </lineage>
</organism>
<dbReference type="InterPro" id="IPR008253">
    <property type="entry name" value="Marvel"/>
</dbReference>
<evidence type="ECO:0000313" key="8">
    <source>
        <dbReference type="EMBL" id="MBN3324169.1"/>
    </source>
</evidence>
<dbReference type="AlphaFoldDB" id="A0A8J7THW4"/>
<feature type="transmembrane region" description="Helical" evidence="6">
    <location>
        <begin position="141"/>
        <end position="165"/>
    </location>
</feature>
<dbReference type="GO" id="GO:0070830">
    <property type="term" value="P:bicellular tight junction assembly"/>
    <property type="evidence" value="ECO:0007669"/>
    <property type="project" value="TreeGrafter"/>
</dbReference>
<gene>
    <name evidence="8" type="primary">Ocln_1</name>
    <name evidence="8" type="ORF">GTO95_0006162</name>
</gene>
<evidence type="ECO:0000256" key="1">
    <source>
        <dbReference type="ARBA" id="ARBA00004141"/>
    </source>
</evidence>
<proteinExistence type="predicted"/>
<evidence type="ECO:0000256" key="3">
    <source>
        <dbReference type="ARBA" id="ARBA00022989"/>
    </source>
</evidence>
<evidence type="ECO:0000256" key="6">
    <source>
        <dbReference type="SAM" id="Phobius"/>
    </source>
</evidence>
<feature type="non-terminal residue" evidence="8">
    <location>
        <position position="1"/>
    </location>
</feature>
<feature type="transmembrane region" description="Helical" evidence="6">
    <location>
        <begin position="216"/>
        <end position="237"/>
    </location>
</feature>
<sequence length="285" mass="30844">MSQPTYSYSYPDGEFLHFYKWNSPPGIIKIMAIIIVILCVVVFACVASTLVWDTEMGLTGFSGMGMGSYGGNFGSGGSYGGFGGSYGSGGASGYGDIGGNYLDPRASKGFIIAIAAIGFLAALVIFILVISRQEVSKSRRFYLAVIIIAAILCVLMFIATIIYLVGVNPAAQTSGSIYYNQVIALCSQYQGNSVPASGIFISQYLYHYCVVEPQEVIAIVCGILVAIALIILLVYAVKTRNMLNRYGRNRVLWDNVRVIDYNAQLRAEERVSSSKNVESASYFDV</sequence>
<comment type="caution">
    <text evidence="8">The sequence shown here is derived from an EMBL/GenBank/DDBJ whole genome shotgun (WGS) entry which is preliminary data.</text>
</comment>
<evidence type="ECO:0000313" key="9">
    <source>
        <dbReference type="Proteomes" id="UP000736164"/>
    </source>
</evidence>
<dbReference type="Proteomes" id="UP000736164">
    <property type="component" value="Unassembled WGS sequence"/>
</dbReference>
<dbReference type="PROSITE" id="PS51225">
    <property type="entry name" value="MARVEL"/>
    <property type="match status" value="1"/>
</dbReference>
<feature type="transmembrane region" description="Helical" evidence="6">
    <location>
        <begin position="30"/>
        <end position="52"/>
    </location>
</feature>
<keyword evidence="3 6" id="KW-1133">Transmembrane helix</keyword>
<evidence type="ECO:0000256" key="5">
    <source>
        <dbReference type="PROSITE-ProRule" id="PRU00581"/>
    </source>
</evidence>
<keyword evidence="9" id="KW-1185">Reference proteome</keyword>
<protein>
    <submittedName>
        <fullName evidence="8">OCLN protein</fullName>
    </submittedName>
</protein>
<comment type="subcellular location">
    <subcellularLocation>
        <location evidence="1">Membrane</location>
        <topology evidence="1">Multi-pass membrane protein</topology>
    </subcellularLocation>
</comment>
<dbReference type="Pfam" id="PF01284">
    <property type="entry name" value="MARVEL"/>
    <property type="match status" value="1"/>
</dbReference>
<keyword evidence="4 5" id="KW-0472">Membrane</keyword>
<evidence type="ECO:0000256" key="4">
    <source>
        <dbReference type="ARBA" id="ARBA00023136"/>
    </source>
</evidence>
<dbReference type="EMBL" id="JAAWVO010069545">
    <property type="protein sequence ID" value="MBN3324169.1"/>
    <property type="molecule type" value="Genomic_DNA"/>
</dbReference>
<dbReference type="PANTHER" id="PTHR23288:SF4">
    <property type="entry name" value="OCCLUDIN"/>
    <property type="match status" value="1"/>
</dbReference>
<dbReference type="InterPro" id="IPR031176">
    <property type="entry name" value="ELL/occludin"/>
</dbReference>